<feature type="region of interest" description="Disordered" evidence="2">
    <location>
        <begin position="1"/>
        <end position="23"/>
    </location>
</feature>
<sequence length="245" mass="26328">MTEAGSHHDHTGAEHSTADDAGVPGSVAAWEERYAEKPDAIWSGNPNAALIDIVGDKTPGRVLDVGCGEGADVLWLAENGWDATGIDLSTTAIDRARRAAEDRGVQAEFAVADISTWTPGIASSDDEDRRGGFDLVTGFFLHTRLPDTREELLARVAEHVAPGGALLLVSHATMPPWAAEHDEKFDHGMDHHHEPVSPNGDFALLIGASPDRWEIELAEIRTRQVTSPSGEPAELEDAILLARRV</sequence>
<dbReference type="InterPro" id="IPR029063">
    <property type="entry name" value="SAM-dependent_MTases_sf"/>
</dbReference>
<protein>
    <submittedName>
        <fullName evidence="4">Class I SAM-dependent methyltransferase</fullName>
    </submittedName>
</protein>
<dbReference type="Gene3D" id="3.40.50.150">
    <property type="entry name" value="Vaccinia Virus protein VP39"/>
    <property type="match status" value="1"/>
</dbReference>
<evidence type="ECO:0000256" key="1">
    <source>
        <dbReference type="ARBA" id="ARBA00022679"/>
    </source>
</evidence>
<accession>A0ABY5SNC8</accession>
<evidence type="ECO:0000259" key="3">
    <source>
        <dbReference type="Pfam" id="PF13649"/>
    </source>
</evidence>
<dbReference type="SUPFAM" id="SSF53335">
    <property type="entry name" value="S-adenosyl-L-methionine-dependent methyltransferases"/>
    <property type="match status" value="1"/>
</dbReference>
<evidence type="ECO:0000256" key="2">
    <source>
        <dbReference type="SAM" id="MobiDB-lite"/>
    </source>
</evidence>
<dbReference type="GO" id="GO:0008168">
    <property type="term" value="F:methyltransferase activity"/>
    <property type="evidence" value="ECO:0007669"/>
    <property type="project" value="UniProtKB-KW"/>
</dbReference>
<feature type="domain" description="Methyltransferase" evidence="3">
    <location>
        <begin position="62"/>
        <end position="164"/>
    </location>
</feature>
<dbReference type="Proteomes" id="UP001064879">
    <property type="component" value="Chromosome"/>
</dbReference>
<reference evidence="4" key="1">
    <citation type="submission" date="2022-03" db="EMBL/GenBank/DDBJ databases">
        <title>Brevibacterium spongiae sp. nov., isolated from marine sponge.</title>
        <authorList>
            <person name="Li Z."/>
            <person name="Zhang M."/>
        </authorList>
    </citation>
    <scope>NUCLEOTIDE SEQUENCE</scope>
    <source>
        <strain evidence="4">WHS-Z9</strain>
    </source>
</reference>
<feature type="compositionally biased region" description="Basic and acidic residues" evidence="2">
    <location>
        <begin position="1"/>
        <end position="18"/>
    </location>
</feature>
<dbReference type="InterPro" id="IPR041698">
    <property type="entry name" value="Methyltransf_25"/>
</dbReference>
<keyword evidence="4" id="KW-0489">Methyltransferase</keyword>
<gene>
    <name evidence="4" type="ORF">L1F31_18310</name>
</gene>
<dbReference type="Pfam" id="PF13649">
    <property type="entry name" value="Methyltransf_25"/>
    <property type="match status" value="1"/>
</dbReference>
<keyword evidence="1" id="KW-0808">Transferase</keyword>
<dbReference type="CDD" id="cd02440">
    <property type="entry name" value="AdoMet_MTases"/>
    <property type="match status" value="1"/>
</dbReference>
<proteinExistence type="predicted"/>
<name>A0ABY5SNC8_9MICO</name>
<dbReference type="EMBL" id="CP093443">
    <property type="protein sequence ID" value="UVI36038.1"/>
    <property type="molecule type" value="Genomic_DNA"/>
</dbReference>
<dbReference type="GO" id="GO:0032259">
    <property type="term" value="P:methylation"/>
    <property type="evidence" value="ECO:0007669"/>
    <property type="project" value="UniProtKB-KW"/>
</dbReference>
<organism evidence="4 5">
    <name type="scientific">Brevibacterium spongiae</name>
    <dbReference type="NCBI Taxonomy" id="2909672"/>
    <lineage>
        <taxon>Bacteria</taxon>
        <taxon>Bacillati</taxon>
        <taxon>Actinomycetota</taxon>
        <taxon>Actinomycetes</taxon>
        <taxon>Micrococcales</taxon>
        <taxon>Brevibacteriaceae</taxon>
        <taxon>Brevibacterium</taxon>
    </lineage>
</organism>
<dbReference type="PANTHER" id="PTHR43861">
    <property type="entry name" value="TRANS-ACONITATE 2-METHYLTRANSFERASE-RELATED"/>
    <property type="match status" value="1"/>
</dbReference>
<evidence type="ECO:0000313" key="5">
    <source>
        <dbReference type="Proteomes" id="UP001064879"/>
    </source>
</evidence>
<keyword evidence="5" id="KW-1185">Reference proteome</keyword>
<evidence type="ECO:0000313" key="4">
    <source>
        <dbReference type="EMBL" id="UVI36038.1"/>
    </source>
</evidence>
<dbReference type="RefSeq" id="WP_265418650.1">
    <property type="nucleotide sequence ID" value="NZ_CP093443.1"/>
</dbReference>